<evidence type="ECO:0000313" key="1">
    <source>
        <dbReference type="EMBL" id="RUP45170.1"/>
    </source>
</evidence>
<protein>
    <submittedName>
        <fullName evidence="1">Uncharacterized protein</fullName>
    </submittedName>
</protein>
<sequence>MPDERKWRLSTGKVVEDALYEFGLKCTEELLSHSFVLDPDDTSYVDENIFTIAELNEIRTHKKHNLPTMPENFLNYLMKYAKSTIHELRGVLQEPINPDGTFAREIHHDFDWLQLAMHSL</sequence>
<accession>A0A433D2U7</accession>
<dbReference type="Proteomes" id="UP000268093">
    <property type="component" value="Unassembled WGS sequence"/>
</dbReference>
<dbReference type="OrthoDB" id="2385582at2759"/>
<keyword evidence="2" id="KW-1185">Reference proteome</keyword>
<name>A0A433D2U7_9FUNG</name>
<dbReference type="EMBL" id="RBNI01007700">
    <property type="protein sequence ID" value="RUP45170.1"/>
    <property type="molecule type" value="Genomic_DNA"/>
</dbReference>
<proteinExistence type="predicted"/>
<organism evidence="1 2">
    <name type="scientific">Jimgerdemannia flammicorona</name>
    <dbReference type="NCBI Taxonomy" id="994334"/>
    <lineage>
        <taxon>Eukaryota</taxon>
        <taxon>Fungi</taxon>
        <taxon>Fungi incertae sedis</taxon>
        <taxon>Mucoromycota</taxon>
        <taxon>Mucoromycotina</taxon>
        <taxon>Endogonomycetes</taxon>
        <taxon>Endogonales</taxon>
        <taxon>Endogonaceae</taxon>
        <taxon>Jimgerdemannia</taxon>
    </lineage>
</organism>
<comment type="caution">
    <text evidence="1">The sequence shown here is derived from an EMBL/GenBank/DDBJ whole genome shotgun (WGS) entry which is preliminary data.</text>
</comment>
<reference evidence="1 2" key="1">
    <citation type="journal article" date="2018" name="New Phytol.">
        <title>Phylogenomics of Endogonaceae and evolution of mycorrhizas within Mucoromycota.</title>
        <authorList>
            <person name="Chang Y."/>
            <person name="Desiro A."/>
            <person name="Na H."/>
            <person name="Sandor L."/>
            <person name="Lipzen A."/>
            <person name="Clum A."/>
            <person name="Barry K."/>
            <person name="Grigoriev I.V."/>
            <person name="Martin F.M."/>
            <person name="Stajich J.E."/>
            <person name="Smith M.E."/>
            <person name="Bonito G."/>
            <person name="Spatafora J.W."/>
        </authorList>
    </citation>
    <scope>NUCLEOTIDE SEQUENCE [LARGE SCALE GENOMIC DNA]</scope>
    <source>
        <strain evidence="1 2">GMNB39</strain>
    </source>
</reference>
<dbReference type="AlphaFoldDB" id="A0A433D2U7"/>
<evidence type="ECO:0000313" key="2">
    <source>
        <dbReference type="Proteomes" id="UP000268093"/>
    </source>
</evidence>
<gene>
    <name evidence="1" type="ORF">BC936DRAFT_148530</name>
</gene>